<reference evidence="15" key="1">
    <citation type="journal article" date="2019" name="Int. J. Syst. Evol. Microbiol.">
        <title>The Global Catalogue of Microorganisms (GCM) 10K type strain sequencing project: providing services to taxonomists for standard genome sequencing and annotation.</title>
        <authorList>
            <consortium name="The Broad Institute Genomics Platform"/>
            <consortium name="The Broad Institute Genome Sequencing Center for Infectious Disease"/>
            <person name="Wu L."/>
            <person name="Ma J."/>
        </authorList>
    </citation>
    <scope>NUCLEOTIDE SEQUENCE [LARGE SCALE GENOMIC DNA]</scope>
    <source>
        <strain evidence="15">JCM 3399</strain>
    </source>
</reference>
<sequence length="307" mass="31425">MNWTCAVAIAMLKAMELHGIYVPLVTPFAEDGTVALEALESLARSVLAEGASGLVALGTTGEPAALSPEEKREVVEVCARVCRERGATLIVGAGGSDTGQSAVALQELAGVADAALVPVPPFVRPSEEGVLAHFAHLAERSPVPLMTYHIPYRTGQALGVNALRRLGRLPGVVGVKLAMGAVDQDTVELLGDLPPGFAVLAGEDAFLAPLLALGAAGGILASAHLATGHYVELVDAWQKGNVAHARPLGHRLASLARAVFSEPNPTVVKAVLAAEGRIPTAAVRLPLLPASETAVAQALSCLGAVAR</sequence>
<organism evidence="14 15">
    <name type="scientific">Streptomyces albospinus</name>
    <dbReference type="NCBI Taxonomy" id="285515"/>
    <lineage>
        <taxon>Bacteria</taxon>
        <taxon>Bacillati</taxon>
        <taxon>Actinomycetota</taxon>
        <taxon>Actinomycetes</taxon>
        <taxon>Kitasatosporales</taxon>
        <taxon>Streptomycetaceae</taxon>
        <taxon>Streptomyces</taxon>
    </lineage>
</organism>
<dbReference type="HAMAP" id="MF_00418">
    <property type="entry name" value="DapA"/>
    <property type="match status" value="1"/>
</dbReference>
<evidence type="ECO:0000256" key="7">
    <source>
        <dbReference type="ARBA" id="ARBA00022915"/>
    </source>
</evidence>
<dbReference type="SUPFAM" id="SSF51569">
    <property type="entry name" value="Aldolase"/>
    <property type="match status" value="1"/>
</dbReference>
<keyword evidence="10 12" id="KW-0704">Schiff base</keyword>
<keyword evidence="7 12" id="KW-0220">Diaminopimelate biosynthesis</keyword>
<comment type="caution">
    <text evidence="12">Was originally thought to be a dihydrodipicolinate synthase (DHDPS), catalyzing the condensation of (S)-aspartate-beta-semialdehyde [(S)-ASA] and pyruvate to dihydrodipicolinate (DHDP). However, it was shown in E.coli that the product of the enzymatic reaction is not dihydrodipicolinate but in fact (4S)-4-hydroxy-2,3,4,5-tetrahydro-(2S)-dipicolinic acid (HTPA), and that the consecutive dehydration reaction leading to DHDP is not spontaneous but catalyzed by DapB.</text>
</comment>
<comment type="subunit">
    <text evidence="12">Homotetramer; dimer of dimers.</text>
</comment>
<keyword evidence="5 12" id="KW-0963">Cytoplasm</keyword>
<feature type="active site" description="Schiff-base intermediate with substrate" evidence="12">
    <location>
        <position position="176"/>
    </location>
</feature>
<protein>
    <recommendedName>
        <fullName evidence="4 12">4-hydroxy-tetrahydrodipicolinate synthase</fullName>
        <shortName evidence="12">HTPA synthase</shortName>
        <ecNumber evidence="4 12">4.3.3.7</ecNumber>
    </recommendedName>
</protein>
<feature type="site" description="Part of a proton relay during catalysis" evidence="12">
    <location>
        <position position="59"/>
    </location>
</feature>
<feature type="binding site" evidence="12">
    <location>
        <position position="60"/>
    </location>
    <ligand>
        <name>pyruvate</name>
        <dbReference type="ChEBI" id="CHEBI:15361"/>
    </ligand>
</feature>
<keyword evidence="8 12" id="KW-0457">Lysine biosynthesis</keyword>
<comment type="caution">
    <text evidence="14">The sequence shown here is derived from an EMBL/GenBank/DDBJ whole genome shotgun (WGS) entry which is preliminary data.</text>
</comment>
<keyword evidence="6 12" id="KW-0028">Amino-acid biosynthesis</keyword>
<evidence type="ECO:0000256" key="11">
    <source>
        <dbReference type="ARBA" id="ARBA00047836"/>
    </source>
</evidence>
<accession>A0ABQ2VJ52</accession>
<evidence type="ECO:0000256" key="3">
    <source>
        <dbReference type="ARBA" id="ARBA00007592"/>
    </source>
</evidence>
<dbReference type="Proteomes" id="UP000654471">
    <property type="component" value="Unassembled WGS sequence"/>
</dbReference>
<evidence type="ECO:0000256" key="9">
    <source>
        <dbReference type="ARBA" id="ARBA00023239"/>
    </source>
</evidence>
<evidence type="ECO:0000313" key="15">
    <source>
        <dbReference type="Proteomes" id="UP000654471"/>
    </source>
</evidence>
<evidence type="ECO:0000313" key="14">
    <source>
        <dbReference type="EMBL" id="GGU89852.1"/>
    </source>
</evidence>
<comment type="subcellular location">
    <subcellularLocation>
        <location evidence="12">Cytoplasm</location>
    </subcellularLocation>
</comment>
<comment type="caution">
    <text evidence="12">Lacks conserved residue(s) required for the propagation of feature annotation.</text>
</comment>
<feature type="active site" description="Proton donor/acceptor" evidence="12">
    <location>
        <position position="148"/>
    </location>
</feature>
<evidence type="ECO:0000256" key="4">
    <source>
        <dbReference type="ARBA" id="ARBA00012086"/>
    </source>
</evidence>
<dbReference type="InterPro" id="IPR013785">
    <property type="entry name" value="Aldolase_TIM"/>
</dbReference>
<dbReference type="EMBL" id="BMRP01000035">
    <property type="protein sequence ID" value="GGU89852.1"/>
    <property type="molecule type" value="Genomic_DNA"/>
</dbReference>
<evidence type="ECO:0000256" key="13">
    <source>
        <dbReference type="PIRNR" id="PIRNR001365"/>
    </source>
</evidence>
<dbReference type="Gene3D" id="3.20.20.70">
    <property type="entry name" value="Aldolase class I"/>
    <property type="match status" value="1"/>
</dbReference>
<comment type="pathway">
    <text evidence="2 12">Amino-acid biosynthesis; L-lysine biosynthesis via DAP pathway; (S)-tetrahydrodipicolinate from L-aspartate: step 3/4.</text>
</comment>
<feature type="binding site" evidence="12">
    <location>
        <position position="219"/>
    </location>
    <ligand>
        <name>pyruvate</name>
        <dbReference type="ChEBI" id="CHEBI:15361"/>
    </ligand>
</feature>
<evidence type="ECO:0000256" key="1">
    <source>
        <dbReference type="ARBA" id="ARBA00003294"/>
    </source>
</evidence>
<evidence type="ECO:0000256" key="6">
    <source>
        <dbReference type="ARBA" id="ARBA00022605"/>
    </source>
</evidence>
<proteinExistence type="inferred from homology"/>
<dbReference type="PRINTS" id="PR00146">
    <property type="entry name" value="DHPICSNTHASE"/>
</dbReference>
<name>A0ABQ2VJ52_9ACTN</name>
<evidence type="ECO:0000256" key="8">
    <source>
        <dbReference type="ARBA" id="ARBA00023154"/>
    </source>
</evidence>
<dbReference type="PIRSF" id="PIRSF001365">
    <property type="entry name" value="DHDPS"/>
    <property type="match status" value="1"/>
</dbReference>
<dbReference type="EC" id="4.3.3.7" evidence="4 12"/>
<evidence type="ECO:0000256" key="12">
    <source>
        <dbReference type="HAMAP-Rule" id="MF_00418"/>
    </source>
</evidence>
<keyword evidence="15" id="KW-1185">Reference proteome</keyword>
<gene>
    <name evidence="14" type="primary">dapA2</name>
    <name evidence="12" type="synonym">dapA</name>
    <name evidence="14" type="ORF">GCM10010211_65490</name>
</gene>
<comment type="function">
    <text evidence="1 12">Catalyzes the condensation of (S)-aspartate-beta-semialdehyde [(S)-ASA] and pyruvate to 4-hydroxy-tetrahydrodipicolinate (HTPA).</text>
</comment>
<dbReference type="InterPro" id="IPR005263">
    <property type="entry name" value="DapA"/>
</dbReference>
<dbReference type="Pfam" id="PF00701">
    <property type="entry name" value="DHDPS"/>
    <property type="match status" value="1"/>
</dbReference>
<dbReference type="InterPro" id="IPR002220">
    <property type="entry name" value="DapA-like"/>
</dbReference>
<evidence type="ECO:0000256" key="2">
    <source>
        <dbReference type="ARBA" id="ARBA00005120"/>
    </source>
</evidence>
<dbReference type="PANTHER" id="PTHR12128:SF66">
    <property type="entry name" value="4-HYDROXY-2-OXOGLUTARATE ALDOLASE, MITOCHONDRIAL"/>
    <property type="match status" value="1"/>
</dbReference>
<dbReference type="SMART" id="SM01130">
    <property type="entry name" value="DHDPS"/>
    <property type="match status" value="1"/>
</dbReference>
<keyword evidence="9 12" id="KW-0456">Lyase</keyword>
<dbReference type="PANTHER" id="PTHR12128">
    <property type="entry name" value="DIHYDRODIPICOLINATE SYNTHASE"/>
    <property type="match status" value="1"/>
</dbReference>
<comment type="catalytic activity">
    <reaction evidence="11 12">
        <text>L-aspartate 4-semialdehyde + pyruvate = (2S,4S)-4-hydroxy-2,3,4,5-tetrahydrodipicolinate + H2O + H(+)</text>
        <dbReference type="Rhea" id="RHEA:34171"/>
        <dbReference type="ChEBI" id="CHEBI:15361"/>
        <dbReference type="ChEBI" id="CHEBI:15377"/>
        <dbReference type="ChEBI" id="CHEBI:15378"/>
        <dbReference type="ChEBI" id="CHEBI:67139"/>
        <dbReference type="ChEBI" id="CHEBI:537519"/>
        <dbReference type="EC" id="4.3.3.7"/>
    </reaction>
</comment>
<comment type="similarity">
    <text evidence="3 12 13">Belongs to the DapA family.</text>
</comment>
<evidence type="ECO:0000256" key="5">
    <source>
        <dbReference type="ARBA" id="ARBA00022490"/>
    </source>
</evidence>
<evidence type="ECO:0000256" key="10">
    <source>
        <dbReference type="ARBA" id="ARBA00023270"/>
    </source>
</evidence>